<dbReference type="PANTHER" id="PTHR33048">
    <property type="entry name" value="PTH11-LIKE INTEGRAL MEMBRANE PROTEIN (AFU_ORTHOLOGUE AFUA_5G11245)"/>
    <property type="match status" value="1"/>
</dbReference>
<evidence type="ECO:0000256" key="5">
    <source>
        <dbReference type="ARBA" id="ARBA00038359"/>
    </source>
</evidence>
<dbReference type="Pfam" id="PF20684">
    <property type="entry name" value="Fung_rhodopsin"/>
    <property type="match status" value="2"/>
</dbReference>
<keyword evidence="10" id="KW-1185">Reference proteome</keyword>
<feature type="transmembrane region" description="Helical" evidence="7">
    <location>
        <begin position="333"/>
        <end position="355"/>
    </location>
</feature>
<dbReference type="GeneID" id="62204027"/>
<dbReference type="PANTHER" id="PTHR33048:SF31">
    <property type="entry name" value="INTEGRAL MEMBRANE PROTEIN"/>
    <property type="match status" value="1"/>
</dbReference>
<gene>
    <name evidence="9" type="ORF">GT037_005802</name>
</gene>
<name>A0A8H7EF53_9PLEO</name>
<feature type="transmembrane region" description="Helical" evidence="7">
    <location>
        <begin position="72"/>
        <end position="92"/>
    </location>
</feature>
<evidence type="ECO:0000256" key="6">
    <source>
        <dbReference type="SAM" id="MobiDB-lite"/>
    </source>
</evidence>
<evidence type="ECO:0000256" key="2">
    <source>
        <dbReference type="ARBA" id="ARBA00022692"/>
    </source>
</evidence>
<evidence type="ECO:0000313" key="10">
    <source>
        <dbReference type="Proteomes" id="UP000596902"/>
    </source>
</evidence>
<feature type="domain" description="Rhodopsin" evidence="8">
    <location>
        <begin position="190"/>
        <end position="429"/>
    </location>
</feature>
<dbReference type="GO" id="GO:0016020">
    <property type="term" value="C:membrane"/>
    <property type="evidence" value="ECO:0007669"/>
    <property type="project" value="UniProtKB-SubCell"/>
</dbReference>
<dbReference type="InterPro" id="IPR052337">
    <property type="entry name" value="SAT4-like"/>
</dbReference>
<organism evidence="9 10">
    <name type="scientific">Alternaria burnsii</name>
    <dbReference type="NCBI Taxonomy" id="1187904"/>
    <lineage>
        <taxon>Eukaryota</taxon>
        <taxon>Fungi</taxon>
        <taxon>Dikarya</taxon>
        <taxon>Ascomycota</taxon>
        <taxon>Pezizomycotina</taxon>
        <taxon>Dothideomycetes</taxon>
        <taxon>Pleosporomycetidae</taxon>
        <taxon>Pleosporales</taxon>
        <taxon>Pleosporineae</taxon>
        <taxon>Pleosporaceae</taxon>
        <taxon>Alternaria</taxon>
        <taxon>Alternaria sect. Alternaria</taxon>
    </lineage>
</organism>
<keyword evidence="4 7" id="KW-0472">Membrane</keyword>
<dbReference type="AlphaFoldDB" id="A0A8H7EF53"/>
<feature type="transmembrane region" description="Helical" evidence="7">
    <location>
        <begin position="284"/>
        <end position="305"/>
    </location>
</feature>
<feature type="transmembrane region" description="Helical" evidence="7">
    <location>
        <begin position="173"/>
        <end position="194"/>
    </location>
</feature>
<protein>
    <recommendedName>
        <fullName evidence="8">Rhodopsin domain-containing protein</fullName>
    </recommendedName>
</protein>
<feature type="region of interest" description="Disordered" evidence="6">
    <location>
        <begin position="440"/>
        <end position="469"/>
    </location>
</feature>
<keyword evidence="2 7" id="KW-0812">Transmembrane</keyword>
<evidence type="ECO:0000256" key="7">
    <source>
        <dbReference type="SAM" id="Phobius"/>
    </source>
</evidence>
<evidence type="ECO:0000259" key="8">
    <source>
        <dbReference type="Pfam" id="PF20684"/>
    </source>
</evidence>
<evidence type="ECO:0000313" key="9">
    <source>
        <dbReference type="EMBL" id="KAF7676297.1"/>
    </source>
</evidence>
<dbReference type="InterPro" id="IPR049326">
    <property type="entry name" value="Rhodopsin_dom_fungi"/>
</dbReference>
<feature type="transmembrane region" description="Helical" evidence="7">
    <location>
        <begin position="247"/>
        <end position="272"/>
    </location>
</feature>
<evidence type="ECO:0000256" key="4">
    <source>
        <dbReference type="ARBA" id="ARBA00023136"/>
    </source>
</evidence>
<feature type="transmembrane region" description="Helical" evidence="7">
    <location>
        <begin position="367"/>
        <end position="384"/>
    </location>
</feature>
<comment type="similarity">
    <text evidence="5">Belongs to the SAT4 family.</text>
</comment>
<dbReference type="EMBL" id="JAAABM010000007">
    <property type="protein sequence ID" value="KAF7676297.1"/>
    <property type="molecule type" value="Genomic_DNA"/>
</dbReference>
<evidence type="ECO:0000256" key="3">
    <source>
        <dbReference type="ARBA" id="ARBA00022989"/>
    </source>
</evidence>
<feature type="transmembrane region" description="Helical" evidence="7">
    <location>
        <begin position="36"/>
        <end position="60"/>
    </location>
</feature>
<accession>A0A8H7EF53</accession>
<keyword evidence="3 7" id="KW-1133">Transmembrane helix</keyword>
<reference evidence="9" key="1">
    <citation type="submission" date="2020-01" db="EMBL/GenBank/DDBJ databases">
        <authorList>
            <person name="Feng Z.H.Z."/>
        </authorList>
    </citation>
    <scope>NUCLEOTIDE SEQUENCE</scope>
    <source>
        <strain evidence="9">CBS107.38</strain>
    </source>
</reference>
<reference evidence="9" key="2">
    <citation type="submission" date="2020-08" db="EMBL/GenBank/DDBJ databases">
        <title>Draft Genome Sequence of Cumin Blight Pathogen Alternaria burnsii.</title>
        <authorList>
            <person name="Feng Z."/>
        </authorList>
    </citation>
    <scope>NUCLEOTIDE SEQUENCE</scope>
    <source>
        <strain evidence="9">CBS107.38</strain>
    </source>
</reference>
<dbReference type="Proteomes" id="UP000596902">
    <property type="component" value="Unassembled WGS sequence"/>
</dbReference>
<proteinExistence type="inferred from homology"/>
<evidence type="ECO:0000256" key="1">
    <source>
        <dbReference type="ARBA" id="ARBA00004141"/>
    </source>
</evidence>
<feature type="non-terminal residue" evidence="9">
    <location>
        <position position="1"/>
    </location>
</feature>
<feature type="transmembrane region" description="Helical" evidence="7">
    <location>
        <begin position="206"/>
        <end position="227"/>
    </location>
</feature>
<comment type="subcellular location">
    <subcellularLocation>
        <location evidence="1">Membrane</location>
        <topology evidence="1">Multi-pass membrane protein</topology>
    </subcellularLocation>
</comment>
<feature type="domain" description="Rhodopsin" evidence="8">
    <location>
        <begin position="1"/>
        <end position="134"/>
    </location>
</feature>
<feature type="region of interest" description="Disordered" evidence="6">
    <location>
        <begin position="510"/>
        <end position="536"/>
    </location>
</feature>
<sequence>VFMCLPVAAIWDFRLRPPPMGTGCALCLSVSTFSQIALFNSIVNIATDFLLALLPIPVIFSLQVRIRIKIMLALVLSLGIFASVAGIMKAHVSKTILNDPERFVHDTFSMWNFIELDVGILAASLPTLRPLFNRFLEAARSAVQSQSTTTPRFSFREPGLSSKAMAPPTSRDMALAVLIPLPFDIVSTILRFWIRYKRKAWGPDDWAMLINLPFWSVSTIATIAMAWSGVGQYDGSLSEYQYSNSLMWFYIFQEPWCFTLIAIKCSIGFALIRIASGKKWIEMVIYTCMLSCAIIMGGTGMYLFFQCSPVQKNWYVNMPGACKERTIQTALSYAVAVVSISTDWIFATLPIFLLWDVQLDWRVKSSVIAMLGLGVFASIAPIVRLKFLIGLNDPNRLLQNLGEILAWACAEMNVGMFVANLPACRPILTNLISHFSSSFRSRSGASRNYGSSKKPYARGSLRGGDPASKHWMELDERPESTGLNNHLGNKSKDVGVETKIYGDLDEISNISSERDDGSQKRIVNKRPSGDGIQVNVQKDFKVEITSGKQLPPLPRLRSEPV</sequence>
<dbReference type="RefSeq" id="XP_038786538.1">
    <property type="nucleotide sequence ID" value="XM_038930849.1"/>
</dbReference>
<comment type="caution">
    <text evidence="9">The sequence shown here is derived from an EMBL/GenBank/DDBJ whole genome shotgun (WGS) entry which is preliminary data.</text>
</comment>